<comment type="similarity">
    <text evidence="1 3">Belongs to the peptidase S33 family.</text>
</comment>
<feature type="chain" id="PRO_5020656739" evidence="5">
    <location>
        <begin position="25"/>
        <end position="328"/>
    </location>
</feature>
<accession>A0A4Q7YZI9</accession>
<evidence type="ECO:0000313" key="7">
    <source>
        <dbReference type="EMBL" id="RZU42701.1"/>
    </source>
</evidence>
<dbReference type="GO" id="GO:0008233">
    <property type="term" value="F:peptidase activity"/>
    <property type="evidence" value="ECO:0007669"/>
    <property type="project" value="InterPro"/>
</dbReference>
<dbReference type="GO" id="GO:0016020">
    <property type="term" value="C:membrane"/>
    <property type="evidence" value="ECO:0007669"/>
    <property type="project" value="TreeGrafter"/>
</dbReference>
<dbReference type="PANTHER" id="PTHR43798">
    <property type="entry name" value="MONOACYLGLYCEROL LIPASE"/>
    <property type="match status" value="1"/>
</dbReference>
<evidence type="ECO:0000256" key="2">
    <source>
        <dbReference type="ARBA" id="ARBA00022801"/>
    </source>
</evidence>
<keyword evidence="5" id="KW-0732">Signal</keyword>
<dbReference type="OrthoDB" id="9796770at2"/>
<dbReference type="PIRSF" id="PIRSF005539">
    <property type="entry name" value="Pept_S33_TRI_F1"/>
    <property type="match status" value="1"/>
</dbReference>
<dbReference type="InterPro" id="IPR006311">
    <property type="entry name" value="TAT_signal"/>
</dbReference>
<dbReference type="RefSeq" id="WP_130420698.1">
    <property type="nucleotide sequence ID" value="NZ_SHKW01000001.1"/>
</dbReference>
<dbReference type="InterPro" id="IPR005945">
    <property type="entry name" value="Pro_imino_pep"/>
</dbReference>
<evidence type="ECO:0000313" key="8">
    <source>
        <dbReference type="Proteomes" id="UP000292958"/>
    </source>
</evidence>
<dbReference type="PROSITE" id="PS51318">
    <property type="entry name" value="TAT"/>
    <property type="match status" value="1"/>
</dbReference>
<dbReference type="InterPro" id="IPR029058">
    <property type="entry name" value="AB_hydrolase_fold"/>
</dbReference>
<gene>
    <name evidence="7" type="ORF">BDD14_4293</name>
</gene>
<dbReference type="InterPro" id="IPR002410">
    <property type="entry name" value="Peptidase_S33"/>
</dbReference>
<dbReference type="Gene3D" id="3.40.50.1820">
    <property type="entry name" value="alpha/beta hydrolase"/>
    <property type="match status" value="1"/>
</dbReference>
<feature type="active site" evidence="4">
    <location>
        <position position="281"/>
    </location>
</feature>
<sequence>MKRRSFLSLSAMAATAAAATQVSATPAAQELKMPAANMVHVGGSRRIEIGGGHWVWTKKVGNGSTKVLLLHGGPGADHRYFECFEDFLPQNDIEFYYYDQLDSTNSDKPNDPKLWTVERYTDEVEAVRKGLGLDQFYVLGHSWGGILAIEYALKYQQHLKGIVISNMAASCDSYLRHVSKIRAELPEAVRMELERYEKAGTTEDPAYQKLLIEKLYKVFICRLDPWPDPVLRSFDGLNQHVYNAMQGRSEFEVTGVLKGWDRWADLPKIKVRALTMGARYDEMDPEDMRRMATLMPKGTSWNSETGSHFAMYDDQQNYFRALLKFLKT</sequence>
<name>A0A4Q7YZI9_9BACT</name>
<feature type="active site" description="Nucleophile" evidence="4">
    <location>
        <position position="142"/>
    </location>
</feature>
<dbReference type="AlphaFoldDB" id="A0A4Q7YZI9"/>
<evidence type="ECO:0000256" key="1">
    <source>
        <dbReference type="ARBA" id="ARBA00010088"/>
    </source>
</evidence>
<comment type="caution">
    <text evidence="7">The sequence shown here is derived from an EMBL/GenBank/DDBJ whole genome shotgun (WGS) entry which is preliminary data.</text>
</comment>
<evidence type="ECO:0000256" key="5">
    <source>
        <dbReference type="SAM" id="SignalP"/>
    </source>
</evidence>
<dbReference type="InterPro" id="IPR000073">
    <property type="entry name" value="AB_hydrolase_1"/>
</dbReference>
<dbReference type="Proteomes" id="UP000292958">
    <property type="component" value="Unassembled WGS sequence"/>
</dbReference>
<dbReference type="EMBL" id="SHKW01000001">
    <property type="protein sequence ID" value="RZU42701.1"/>
    <property type="molecule type" value="Genomic_DNA"/>
</dbReference>
<feature type="domain" description="AB hydrolase-1" evidence="6">
    <location>
        <begin position="67"/>
        <end position="314"/>
    </location>
</feature>
<dbReference type="PANTHER" id="PTHR43798:SF33">
    <property type="entry name" value="HYDROLASE, PUTATIVE (AFU_ORTHOLOGUE AFUA_2G14860)-RELATED"/>
    <property type="match status" value="1"/>
</dbReference>
<protein>
    <submittedName>
        <fullName evidence="7">Proline iminopeptidase</fullName>
    </submittedName>
</protein>
<keyword evidence="8" id="KW-1185">Reference proteome</keyword>
<dbReference type="GO" id="GO:0006508">
    <property type="term" value="P:proteolysis"/>
    <property type="evidence" value="ECO:0007669"/>
    <property type="project" value="InterPro"/>
</dbReference>
<evidence type="ECO:0000256" key="4">
    <source>
        <dbReference type="PIRSR" id="PIRSR005539-1"/>
    </source>
</evidence>
<feature type="signal peptide" evidence="5">
    <location>
        <begin position="1"/>
        <end position="24"/>
    </location>
</feature>
<reference evidence="7 8" key="1">
    <citation type="submission" date="2019-02" db="EMBL/GenBank/DDBJ databases">
        <title>Genomic Encyclopedia of Archaeal and Bacterial Type Strains, Phase II (KMG-II): from individual species to whole genera.</title>
        <authorList>
            <person name="Goeker M."/>
        </authorList>
    </citation>
    <scope>NUCLEOTIDE SEQUENCE [LARGE SCALE GENOMIC DNA]</scope>
    <source>
        <strain evidence="7 8">DSM 18101</strain>
    </source>
</reference>
<dbReference type="Pfam" id="PF00561">
    <property type="entry name" value="Abhydrolase_1"/>
    <property type="match status" value="1"/>
</dbReference>
<dbReference type="NCBIfam" id="TIGR01250">
    <property type="entry name" value="pro_imino_pep_2"/>
    <property type="match status" value="1"/>
</dbReference>
<organism evidence="7 8">
    <name type="scientific">Edaphobacter modestus</name>
    <dbReference type="NCBI Taxonomy" id="388466"/>
    <lineage>
        <taxon>Bacteria</taxon>
        <taxon>Pseudomonadati</taxon>
        <taxon>Acidobacteriota</taxon>
        <taxon>Terriglobia</taxon>
        <taxon>Terriglobales</taxon>
        <taxon>Acidobacteriaceae</taxon>
        <taxon>Edaphobacter</taxon>
    </lineage>
</organism>
<dbReference type="PRINTS" id="PR00793">
    <property type="entry name" value="PROAMNOPTASE"/>
</dbReference>
<evidence type="ECO:0000256" key="3">
    <source>
        <dbReference type="PIRNR" id="PIRNR005539"/>
    </source>
</evidence>
<keyword evidence="2 3" id="KW-0378">Hydrolase</keyword>
<feature type="active site" description="Proton donor" evidence="4">
    <location>
        <position position="308"/>
    </location>
</feature>
<dbReference type="SUPFAM" id="SSF53474">
    <property type="entry name" value="alpha/beta-Hydrolases"/>
    <property type="match status" value="1"/>
</dbReference>
<dbReference type="InterPro" id="IPR050266">
    <property type="entry name" value="AB_hydrolase_sf"/>
</dbReference>
<evidence type="ECO:0000259" key="6">
    <source>
        <dbReference type="Pfam" id="PF00561"/>
    </source>
</evidence>
<proteinExistence type="inferred from homology"/>